<accession>A0A9Q3FT52</accession>
<evidence type="ECO:0000313" key="2">
    <source>
        <dbReference type="Proteomes" id="UP000765509"/>
    </source>
</evidence>
<dbReference type="AlphaFoldDB" id="A0A9Q3FT52"/>
<comment type="caution">
    <text evidence="1">The sequence shown here is derived from an EMBL/GenBank/DDBJ whole genome shotgun (WGS) entry which is preliminary data.</text>
</comment>
<name>A0A9Q3FT52_9BASI</name>
<reference evidence="1" key="1">
    <citation type="submission" date="2021-03" db="EMBL/GenBank/DDBJ databases">
        <title>Draft genome sequence of rust myrtle Austropuccinia psidii MF-1, a brazilian biotype.</title>
        <authorList>
            <person name="Quecine M.C."/>
            <person name="Pachon D.M.R."/>
            <person name="Bonatelli M.L."/>
            <person name="Correr F.H."/>
            <person name="Franceschini L.M."/>
            <person name="Leite T.F."/>
            <person name="Margarido G.R.A."/>
            <person name="Almeida C.A."/>
            <person name="Ferrarezi J.A."/>
            <person name="Labate C.A."/>
        </authorList>
    </citation>
    <scope>NUCLEOTIDE SEQUENCE</scope>
    <source>
        <strain evidence="1">MF-1</strain>
    </source>
</reference>
<keyword evidence="2" id="KW-1185">Reference proteome</keyword>
<evidence type="ECO:0000313" key="1">
    <source>
        <dbReference type="EMBL" id="MBW0544739.1"/>
    </source>
</evidence>
<sequence>MAAIRGLFKDPNHLALQELGWKLFQDYSKGHSQRLFTIQSVVKAASNSILVGQLKWSILAAINYTCMSLAQLGQFIFQCGNSITELNPQDGQNCIDPIQTIQLDDSPYRISLSVFHI</sequence>
<dbReference type="EMBL" id="AVOT02049567">
    <property type="protein sequence ID" value="MBW0544739.1"/>
    <property type="molecule type" value="Genomic_DNA"/>
</dbReference>
<dbReference type="Proteomes" id="UP000765509">
    <property type="component" value="Unassembled WGS sequence"/>
</dbReference>
<organism evidence="1 2">
    <name type="scientific">Austropuccinia psidii MF-1</name>
    <dbReference type="NCBI Taxonomy" id="1389203"/>
    <lineage>
        <taxon>Eukaryota</taxon>
        <taxon>Fungi</taxon>
        <taxon>Dikarya</taxon>
        <taxon>Basidiomycota</taxon>
        <taxon>Pucciniomycotina</taxon>
        <taxon>Pucciniomycetes</taxon>
        <taxon>Pucciniales</taxon>
        <taxon>Sphaerophragmiaceae</taxon>
        <taxon>Austropuccinia</taxon>
    </lineage>
</organism>
<protein>
    <submittedName>
        <fullName evidence="1">Uncharacterized protein</fullName>
    </submittedName>
</protein>
<proteinExistence type="predicted"/>
<gene>
    <name evidence="1" type="ORF">O181_084454</name>
</gene>